<dbReference type="PaxDb" id="65489-OBART10G13970.1"/>
<evidence type="ECO:0000313" key="1">
    <source>
        <dbReference type="EnsemblPlants" id="OBART10G13970.1"/>
    </source>
</evidence>
<organism evidence="1">
    <name type="scientific">Oryza barthii</name>
    <dbReference type="NCBI Taxonomy" id="65489"/>
    <lineage>
        <taxon>Eukaryota</taxon>
        <taxon>Viridiplantae</taxon>
        <taxon>Streptophyta</taxon>
        <taxon>Embryophyta</taxon>
        <taxon>Tracheophyta</taxon>
        <taxon>Spermatophyta</taxon>
        <taxon>Magnoliopsida</taxon>
        <taxon>Liliopsida</taxon>
        <taxon>Poales</taxon>
        <taxon>Poaceae</taxon>
        <taxon>BOP clade</taxon>
        <taxon>Oryzoideae</taxon>
        <taxon>Oryzeae</taxon>
        <taxon>Oryzinae</taxon>
        <taxon>Oryza</taxon>
    </lineage>
</organism>
<dbReference type="Gramene" id="OBART10G13970.1">
    <property type="protein sequence ID" value="OBART10G13970.1"/>
    <property type="gene ID" value="OBART10G13970"/>
</dbReference>
<accession>A0A0D3HEZ1</accession>
<dbReference type="Proteomes" id="UP000026960">
    <property type="component" value="Chromosome 10"/>
</dbReference>
<name>A0A0D3HEZ1_9ORYZ</name>
<evidence type="ECO:0000313" key="2">
    <source>
        <dbReference type="Proteomes" id="UP000026960"/>
    </source>
</evidence>
<sequence length="90" mass="9689">MQSLAAYAAPFGSRGPTCSCLRPNPSDLQKVGPTRIPIDVDRAHMSGRIYQIVLSGVTDHPTVLRLSRAGWMDGWAHGHAKSIADGAMNF</sequence>
<reference evidence="1" key="2">
    <citation type="submission" date="2015-03" db="UniProtKB">
        <authorList>
            <consortium name="EnsemblPlants"/>
        </authorList>
    </citation>
    <scope>IDENTIFICATION</scope>
</reference>
<dbReference type="EnsemblPlants" id="OBART10G13970.1">
    <property type="protein sequence ID" value="OBART10G13970.1"/>
    <property type="gene ID" value="OBART10G13970"/>
</dbReference>
<dbReference type="AlphaFoldDB" id="A0A0D3HEZ1"/>
<dbReference type="HOGENOM" id="CLU_2444698_0_0_1"/>
<protein>
    <submittedName>
        <fullName evidence="1">Uncharacterized protein</fullName>
    </submittedName>
</protein>
<reference evidence="1" key="1">
    <citation type="journal article" date="2009" name="Rice">
        <title>De Novo Next Generation Sequencing of Plant Genomes.</title>
        <authorList>
            <person name="Rounsley S."/>
            <person name="Marri P.R."/>
            <person name="Yu Y."/>
            <person name="He R."/>
            <person name="Sisneros N."/>
            <person name="Goicoechea J.L."/>
            <person name="Lee S.J."/>
            <person name="Angelova A."/>
            <person name="Kudrna D."/>
            <person name="Luo M."/>
            <person name="Affourtit J."/>
            <person name="Desany B."/>
            <person name="Knight J."/>
            <person name="Niazi F."/>
            <person name="Egholm M."/>
            <person name="Wing R.A."/>
        </authorList>
    </citation>
    <scope>NUCLEOTIDE SEQUENCE [LARGE SCALE GENOMIC DNA]</scope>
    <source>
        <strain evidence="1">cv. IRGC 105608</strain>
    </source>
</reference>
<keyword evidence="2" id="KW-1185">Reference proteome</keyword>
<proteinExistence type="predicted"/>